<dbReference type="Pfam" id="PF01636">
    <property type="entry name" value="APH"/>
    <property type="match status" value="1"/>
</dbReference>
<dbReference type="InterPro" id="IPR002575">
    <property type="entry name" value="Aminoglycoside_PTrfase"/>
</dbReference>
<dbReference type="InterPro" id="IPR051678">
    <property type="entry name" value="AGP_Transferase"/>
</dbReference>
<organism evidence="2 3">
    <name type="scientific">Diplogelasinospora grovesii</name>
    <dbReference type="NCBI Taxonomy" id="303347"/>
    <lineage>
        <taxon>Eukaryota</taxon>
        <taxon>Fungi</taxon>
        <taxon>Dikarya</taxon>
        <taxon>Ascomycota</taxon>
        <taxon>Pezizomycotina</taxon>
        <taxon>Sordariomycetes</taxon>
        <taxon>Sordariomycetidae</taxon>
        <taxon>Sordariales</taxon>
        <taxon>Diplogelasinosporaceae</taxon>
        <taxon>Diplogelasinospora</taxon>
    </lineage>
</organism>
<evidence type="ECO:0000313" key="2">
    <source>
        <dbReference type="EMBL" id="KAK3938080.1"/>
    </source>
</evidence>
<dbReference type="Proteomes" id="UP001303473">
    <property type="component" value="Unassembled WGS sequence"/>
</dbReference>
<comment type="caution">
    <text evidence="2">The sequence shown here is derived from an EMBL/GenBank/DDBJ whole genome shotgun (WGS) entry which is preliminary data.</text>
</comment>
<feature type="domain" description="Aminoglycoside phosphotransferase" evidence="1">
    <location>
        <begin position="81"/>
        <end position="237"/>
    </location>
</feature>
<protein>
    <recommendedName>
        <fullName evidence="1">Aminoglycoside phosphotransferase domain-containing protein</fullName>
    </recommendedName>
</protein>
<evidence type="ECO:0000313" key="3">
    <source>
        <dbReference type="Proteomes" id="UP001303473"/>
    </source>
</evidence>
<dbReference type="SUPFAM" id="SSF56112">
    <property type="entry name" value="Protein kinase-like (PK-like)"/>
    <property type="match status" value="1"/>
</dbReference>
<gene>
    <name evidence="2" type="ORF">QBC46DRAFT_390909</name>
</gene>
<name>A0AAN6N2P8_9PEZI</name>
<keyword evidence="3" id="KW-1185">Reference proteome</keyword>
<dbReference type="AlphaFoldDB" id="A0AAN6N2P8"/>
<proteinExistence type="predicted"/>
<sequence>MAAHTYTIARQFAQDLNLQEVRDFLKRQPLGGYGCTRTGFAYPEDNPLVWIKFGEGSDIIPEARTHRYAFRMLQQVPEEQRRNIYIPEIYRCIAHLQRAYIVMEYVRGRTVAEVRAESPLAVRALAGGQRNLDMLDRAIKLLLSLPVPEDALPGPYGGGLIRHPMFPASRSPWYYRSINEMENHFNQTLVEGHMADRVPKIMLERELHLVPGDLHDTNFMFTEAGNLYIIDFGQTCFLPLSLMTFAMRTPCKWIAGMLQGKLKDFPLPEKNQISLEQVSCVFGPY</sequence>
<dbReference type="EMBL" id="MU853837">
    <property type="protein sequence ID" value="KAK3938080.1"/>
    <property type="molecule type" value="Genomic_DNA"/>
</dbReference>
<dbReference type="InterPro" id="IPR011009">
    <property type="entry name" value="Kinase-like_dom_sf"/>
</dbReference>
<accession>A0AAN6N2P8</accession>
<dbReference type="PANTHER" id="PTHR21310">
    <property type="entry name" value="AMINOGLYCOSIDE PHOSPHOTRANSFERASE-RELATED-RELATED"/>
    <property type="match status" value="1"/>
</dbReference>
<evidence type="ECO:0000259" key="1">
    <source>
        <dbReference type="Pfam" id="PF01636"/>
    </source>
</evidence>
<reference evidence="3" key="1">
    <citation type="journal article" date="2023" name="Mol. Phylogenet. Evol.">
        <title>Genome-scale phylogeny and comparative genomics of the fungal order Sordariales.</title>
        <authorList>
            <person name="Hensen N."/>
            <person name="Bonometti L."/>
            <person name="Westerberg I."/>
            <person name="Brannstrom I.O."/>
            <person name="Guillou S."/>
            <person name="Cros-Aarteil S."/>
            <person name="Calhoun S."/>
            <person name="Haridas S."/>
            <person name="Kuo A."/>
            <person name="Mondo S."/>
            <person name="Pangilinan J."/>
            <person name="Riley R."/>
            <person name="LaButti K."/>
            <person name="Andreopoulos B."/>
            <person name="Lipzen A."/>
            <person name="Chen C."/>
            <person name="Yan M."/>
            <person name="Daum C."/>
            <person name="Ng V."/>
            <person name="Clum A."/>
            <person name="Steindorff A."/>
            <person name="Ohm R.A."/>
            <person name="Martin F."/>
            <person name="Silar P."/>
            <person name="Natvig D.O."/>
            <person name="Lalanne C."/>
            <person name="Gautier V."/>
            <person name="Ament-Velasquez S.L."/>
            <person name="Kruys A."/>
            <person name="Hutchinson M.I."/>
            <person name="Powell A.J."/>
            <person name="Barry K."/>
            <person name="Miller A.N."/>
            <person name="Grigoriev I.V."/>
            <person name="Debuchy R."/>
            <person name="Gladieux P."/>
            <person name="Hiltunen Thoren M."/>
            <person name="Johannesson H."/>
        </authorList>
    </citation>
    <scope>NUCLEOTIDE SEQUENCE [LARGE SCALE GENOMIC DNA]</scope>
    <source>
        <strain evidence="3">CBS 340.73</strain>
    </source>
</reference>
<dbReference type="PANTHER" id="PTHR21310:SF15">
    <property type="entry name" value="AMINOGLYCOSIDE PHOSPHOTRANSFERASE DOMAIN-CONTAINING PROTEIN"/>
    <property type="match status" value="1"/>
</dbReference>